<feature type="domain" description="Glycosyl transferase family 1" evidence="1">
    <location>
        <begin position="225"/>
        <end position="396"/>
    </location>
</feature>
<sequence>MDQEPLHVLWIEPSFPGRLGAMADWLVRRRGYRGWFFCHTAEPREDWPASAGQGLEVQTFGVGGVAREASVTWSRTLERSLCYSYGCWEVLESRRPRPVDLIVGRSAMLGSSLFAPVYAPSPPRVGFFDYYVHARANDLADEDAAGAPAAYSRWRRSVNAIDLLDLESADLPWTPTRWQRHLYPREYRDPMWVQHDGVATPRDPSAVLDARAGQPRRTLAGRTLPEGTRVVSFAARTLDRLRGFDRFWTLANAILRARRDVVCAIVGGPVVERGLDVHHHGKDYAAGLRAEAPAVDPERTWFLGRCSRATTAEVLSASDLHIAPGRPYPVARSLLEAMGRGCVVLASDTAPHREVITPGRDGLLADPGDPDSMLAQALAVLDDPDGHRPLGEAAAETVRSRYSREACLPRIAERFAELAASRRRG</sequence>
<proteinExistence type="predicted"/>
<dbReference type="Pfam" id="PF12000">
    <property type="entry name" value="Glyco_trans_4_3"/>
    <property type="match status" value="1"/>
</dbReference>
<dbReference type="InterPro" id="IPR001296">
    <property type="entry name" value="Glyco_trans_1"/>
</dbReference>
<evidence type="ECO:0000313" key="4">
    <source>
        <dbReference type="Proteomes" id="UP000324233"/>
    </source>
</evidence>
<accession>A0A5B9W210</accession>
<evidence type="ECO:0000313" key="3">
    <source>
        <dbReference type="EMBL" id="QEH34568.1"/>
    </source>
</evidence>
<dbReference type="GO" id="GO:0016757">
    <property type="term" value="F:glycosyltransferase activity"/>
    <property type="evidence" value="ECO:0007669"/>
    <property type="project" value="InterPro"/>
</dbReference>
<dbReference type="Gene3D" id="3.40.50.2000">
    <property type="entry name" value="Glycogen Phosphorylase B"/>
    <property type="match status" value="1"/>
</dbReference>
<protein>
    <submittedName>
        <fullName evidence="3">Glycosyl transferases group 1</fullName>
    </submittedName>
</protein>
<keyword evidence="3" id="KW-0808">Transferase</keyword>
<feature type="domain" description="Glycosyl transferase family 4" evidence="2">
    <location>
        <begin position="36"/>
        <end position="200"/>
    </location>
</feature>
<dbReference type="AlphaFoldDB" id="A0A5B9W210"/>
<dbReference type="PANTHER" id="PTHR12526">
    <property type="entry name" value="GLYCOSYLTRANSFERASE"/>
    <property type="match status" value="1"/>
</dbReference>
<dbReference type="RefSeq" id="WP_168221815.1">
    <property type="nucleotide sequence ID" value="NZ_CP042997.1"/>
</dbReference>
<dbReference type="PANTHER" id="PTHR12526:SF636">
    <property type="entry name" value="BLL3647 PROTEIN"/>
    <property type="match status" value="1"/>
</dbReference>
<name>A0A5B9W210_9BACT</name>
<dbReference type="Proteomes" id="UP000324233">
    <property type="component" value="Chromosome"/>
</dbReference>
<dbReference type="EMBL" id="CP042997">
    <property type="protein sequence ID" value="QEH34568.1"/>
    <property type="molecule type" value="Genomic_DNA"/>
</dbReference>
<evidence type="ECO:0000259" key="2">
    <source>
        <dbReference type="Pfam" id="PF12000"/>
    </source>
</evidence>
<dbReference type="SUPFAM" id="SSF53756">
    <property type="entry name" value="UDP-Glycosyltransferase/glycogen phosphorylase"/>
    <property type="match status" value="1"/>
</dbReference>
<dbReference type="Pfam" id="PF00534">
    <property type="entry name" value="Glycos_transf_1"/>
    <property type="match status" value="1"/>
</dbReference>
<gene>
    <name evidence="3" type="ORF">OJF2_31090</name>
</gene>
<dbReference type="KEGG" id="agv:OJF2_31090"/>
<keyword evidence="4" id="KW-1185">Reference proteome</keyword>
<reference evidence="3 4" key="1">
    <citation type="submission" date="2019-08" db="EMBL/GenBank/DDBJ databases">
        <title>Deep-cultivation of Planctomycetes and their phenomic and genomic characterization uncovers novel biology.</title>
        <authorList>
            <person name="Wiegand S."/>
            <person name="Jogler M."/>
            <person name="Boedeker C."/>
            <person name="Pinto D."/>
            <person name="Vollmers J."/>
            <person name="Rivas-Marin E."/>
            <person name="Kohn T."/>
            <person name="Peeters S.H."/>
            <person name="Heuer A."/>
            <person name="Rast P."/>
            <person name="Oberbeckmann S."/>
            <person name="Bunk B."/>
            <person name="Jeske O."/>
            <person name="Meyerdierks A."/>
            <person name="Storesund J.E."/>
            <person name="Kallscheuer N."/>
            <person name="Luecker S."/>
            <person name="Lage O.M."/>
            <person name="Pohl T."/>
            <person name="Merkel B.J."/>
            <person name="Hornburger P."/>
            <person name="Mueller R.-W."/>
            <person name="Bruemmer F."/>
            <person name="Labrenz M."/>
            <person name="Spormann A.M."/>
            <person name="Op den Camp H."/>
            <person name="Overmann J."/>
            <person name="Amann R."/>
            <person name="Jetten M.S.M."/>
            <person name="Mascher T."/>
            <person name="Medema M.H."/>
            <person name="Devos D.P."/>
            <person name="Kaster A.-K."/>
            <person name="Ovreas L."/>
            <person name="Rohde M."/>
            <person name="Galperin M.Y."/>
            <person name="Jogler C."/>
        </authorList>
    </citation>
    <scope>NUCLEOTIDE SEQUENCE [LARGE SCALE GENOMIC DNA]</scope>
    <source>
        <strain evidence="3 4">OJF2</strain>
    </source>
</reference>
<evidence type="ECO:0000259" key="1">
    <source>
        <dbReference type="Pfam" id="PF00534"/>
    </source>
</evidence>
<organism evidence="3 4">
    <name type="scientific">Aquisphaera giovannonii</name>
    <dbReference type="NCBI Taxonomy" id="406548"/>
    <lineage>
        <taxon>Bacteria</taxon>
        <taxon>Pseudomonadati</taxon>
        <taxon>Planctomycetota</taxon>
        <taxon>Planctomycetia</taxon>
        <taxon>Isosphaerales</taxon>
        <taxon>Isosphaeraceae</taxon>
        <taxon>Aquisphaera</taxon>
    </lineage>
</organism>
<dbReference type="InterPro" id="IPR022623">
    <property type="entry name" value="Glyco_trans_4"/>
</dbReference>